<feature type="compositionally biased region" description="Basic and acidic residues" evidence="1">
    <location>
        <begin position="204"/>
        <end position="219"/>
    </location>
</feature>
<reference evidence="2 3" key="1">
    <citation type="submission" date="2024-11" db="EMBL/GenBank/DDBJ databases">
        <title>A near-complete genome assembly of Cinchona calisaya.</title>
        <authorList>
            <person name="Lian D.C."/>
            <person name="Zhao X.W."/>
            <person name="Wei L."/>
        </authorList>
    </citation>
    <scope>NUCLEOTIDE SEQUENCE [LARGE SCALE GENOMIC DNA]</scope>
    <source>
        <tissue evidence="2">Nenye</tissue>
    </source>
</reference>
<sequence>MAEELEEILKKFSLSSKKATVADLGEDDVKTVISNYRRSLIEKIVGEKNANFVGVKNFGNQAQEEVEDSSRIGGGKNRPYPSLDQSGLLEGQIVQASQKILDDSSLSGRIVKKSQDSLNSSQLSKGIEEDRGYGQDNKLPTVFHDQQEMQEDQGDKDLSGQQSKVKSLSPEMECLRTTMENIDKTQKDEHQQISGLKTESSGKQSRENSKQFKSRIDYL</sequence>
<dbReference type="AlphaFoldDB" id="A0ABD2ZTN3"/>
<evidence type="ECO:0000313" key="2">
    <source>
        <dbReference type="EMBL" id="KAL3522764.1"/>
    </source>
</evidence>
<proteinExistence type="predicted"/>
<dbReference type="Proteomes" id="UP001630127">
    <property type="component" value="Unassembled WGS sequence"/>
</dbReference>
<keyword evidence="3" id="KW-1185">Reference proteome</keyword>
<feature type="compositionally biased region" description="Polar residues" evidence="1">
    <location>
        <begin position="192"/>
        <end position="203"/>
    </location>
</feature>
<feature type="region of interest" description="Disordered" evidence="1">
    <location>
        <begin position="62"/>
        <end position="88"/>
    </location>
</feature>
<feature type="region of interest" description="Disordered" evidence="1">
    <location>
        <begin position="112"/>
        <end position="219"/>
    </location>
</feature>
<name>A0ABD2ZTN3_9GENT</name>
<protein>
    <submittedName>
        <fullName evidence="2">Uncharacterized protein</fullName>
    </submittedName>
</protein>
<feature type="compositionally biased region" description="Basic and acidic residues" evidence="1">
    <location>
        <begin position="181"/>
        <end position="191"/>
    </location>
</feature>
<accession>A0ABD2ZTN3</accession>
<comment type="caution">
    <text evidence="2">The sequence shown here is derived from an EMBL/GenBank/DDBJ whole genome shotgun (WGS) entry which is preliminary data.</text>
</comment>
<evidence type="ECO:0000313" key="3">
    <source>
        <dbReference type="Proteomes" id="UP001630127"/>
    </source>
</evidence>
<evidence type="ECO:0000256" key="1">
    <source>
        <dbReference type="SAM" id="MobiDB-lite"/>
    </source>
</evidence>
<dbReference type="EMBL" id="JBJUIK010000007">
    <property type="protein sequence ID" value="KAL3522764.1"/>
    <property type="molecule type" value="Genomic_DNA"/>
</dbReference>
<organism evidence="2 3">
    <name type="scientific">Cinchona calisaya</name>
    <dbReference type="NCBI Taxonomy" id="153742"/>
    <lineage>
        <taxon>Eukaryota</taxon>
        <taxon>Viridiplantae</taxon>
        <taxon>Streptophyta</taxon>
        <taxon>Embryophyta</taxon>
        <taxon>Tracheophyta</taxon>
        <taxon>Spermatophyta</taxon>
        <taxon>Magnoliopsida</taxon>
        <taxon>eudicotyledons</taxon>
        <taxon>Gunneridae</taxon>
        <taxon>Pentapetalae</taxon>
        <taxon>asterids</taxon>
        <taxon>lamiids</taxon>
        <taxon>Gentianales</taxon>
        <taxon>Rubiaceae</taxon>
        <taxon>Cinchonoideae</taxon>
        <taxon>Cinchoneae</taxon>
        <taxon>Cinchona</taxon>
    </lineage>
</organism>
<gene>
    <name evidence="2" type="ORF">ACH5RR_015598</name>
</gene>